<dbReference type="GO" id="GO:0016787">
    <property type="term" value="F:hydrolase activity"/>
    <property type="evidence" value="ECO:0007669"/>
    <property type="project" value="UniProtKB-KW"/>
</dbReference>
<organism evidence="3 4">
    <name type="scientific">Paraconexibacter algicola</name>
    <dbReference type="NCBI Taxonomy" id="2133960"/>
    <lineage>
        <taxon>Bacteria</taxon>
        <taxon>Bacillati</taxon>
        <taxon>Actinomycetota</taxon>
        <taxon>Thermoleophilia</taxon>
        <taxon>Solirubrobacterales</taxon>
        <taxon>Paraconexibacteraceae</taxon>
        <taxon>Paraconexibacter</taxon>
    </lineage>
</organism>
<reference evidence="3 4" key="1">
    <citation type="submission" date="2018-03" db="EMBL/GenBank/DDBJ databases">
        <title>Aquarubrobacter algicola gen. nov., sp. nov., a novel actinobacterium isolated from shallow eutrophic lake during the end of cyanobacterial harmful algal blooms.</title>
        <authorList>
            <person name="Chun S.J."/>
        </authorList>
    </citation>
    <scope>NUCLEOTIDE SEQUENCE [LARGE SCALE GENOMIC DNA]</scope>
    <source>
        <strain evidence="3 4">Seoho-28</strain>
    </source>
</reference>
<keyword evidence="1" id="KW-0378">Hydrolase</keyword>
<evidence type="ECO:0000256" key="2">
    <source>
        <dbReference type="SAM" id="SignalP"/>
    </source>
</evidence>
<dbReference type="InterPro" id="IPR023365">
    <property type="entry name" value="Sortase_dom-sf"/>
</dbReference>
<dbReference type="SUPFAM" id="SSF63817">
    <property type="entry name" value="Sortase"/>
    <property type="match status" value="1"/>
</dbReference>
<keyword evidence="2" id="KW-0732">Signal</keyword>
<gene>
    <name evidence="3" type="ORF">C7Y72_20480</name>
</gene>
<dbReference type="Gene3D" id="2.40.260.10">
    <property type="entry name" value="Sortase"/>
    <property type="match status" value="1"/>
</dbReference>
<evidence type="ECO:0000313" key="3">
    <source>
        <dbReference type="EMBL" id="PTL54950.1"/>
    </source>
</evidence>
<feature type="signal peptide" evidence="2">
    <location>
        <begin position="1"/>
        <end position="26"/>
    </location>
</feature>
<keyword evidence="4" id="KW-1185">Reference proteome</keyword>
<feature type="chain" id="PRO_5015680976" description="Sortase" evidence="2">
    <location>
        <begin position="27"/>
        <end position="921"/>
    </location>
</feature>
<dbReference type="EMBL" id="PYYB01000004">
    <property type="protein sequence ID" value="PTL54950.1"/>
    <property type="molecule type" value="Genomic_DNA"/>
</dbReference>
<protein>
    <recommendedName>
        <fullName evidence="5">Sortase</fullName>
    </recommendedName>
</protein>
<comment type="caution">
    <text evidence="3">The sequence shown here is derived from an EMBL/GenBank/DDBJ whole genome shotgun (WGS) entry which is preliminary data.</text>
</comment>
<dbReference type="Pfam" id="PF04203">
    <property type="entry name" value="Sortase"/>
    <property type="match status" value="1"/>
</dbReference>
<evidence type="ECO:0000256" key="1">
    <source>
        <dbReference type="ARBA" id="ARBA00022801"/>
    </source>
</evidence>
<evidence type="ECO:0000313" key="4">
    <source>
        <dbReference type="Proteomes" id="UP000240739"/>
    </source>
</evidence>
<evidence type="ECO:0008006" key="5">
    <source>
        <dbReference type="Google" id="ProtNLM"/>
    </source>
</evidence>
<dbReference type="InterPro" id="IPR042001">
    <property type="entry name" value="Sortase_F"/>
</dbReference>
<name>A0A2T4UCK3_9ACTN</name>
<proteinExistence type="predicted"/>
<sequence>MMHGRLLPLLALLGAILATVPATVSAAEPPNQNDPCSRAGRNVCDTLGVGKYDTYRYGLRWFGDYRGAIPGVKGATWCIDLRFWYPSAAFGYEKRSTAGLKNREGDAVTGGTLRRLAYATWAYGRTQSVVDQAAVMLYVHAQMGDGAPGEASPAAAGPAVERQVQRIARDARRYAGPYTVKAELPTGGLTVGKATKLRVRVLSGTGVPVPGVTVRLATRGVDGLPATVDTGSRGDVRVAFTPAKATDELEIRATTEELAAPTPALYVPTRGAAQRSGQRLIAARSATVADVVTARVAPAKVAVTTAAAPTTMLVGEQSRDTVKISGAPASWRQQVEVRLYGPARRQSEISCDGPPVATHTYEAGNGDSTTPPTTLTRPGWYGYQLTVPSTPDVQGLTTPCALPEESVKVETQPRVRTQVSAPAVDPGAAVTDTVVVEGLAGEAVTVNAALYGPFPSRDKITCDGPAVWTGSFPAAADGEYVTDPVTLTQPGYYTYRETIPATEFTRAADHPCAEVSETTIVRGRPAIRTQISAQETAPGAQVTDQVVITGLGALAATVNVELWGPYERREDMTCTGTPIHTSQFAAAGDGTYTTAPVTLPRAGLYTYRESIVASEAYEGVLTACGEAAETTLTKAKPEVVTTVSNAVVKPGASIFDTLKVTGLGQTPAKITLELFGPFETRGEISCEGTPFWKGTVDVPGDGSFTSEKVKVTKAGFYSYREKIASSPLMSAEQGRCGEEAETSLVAPLILTGRGDPRVASSGRLVTGKAAQSLPKPTHITIRTLGVDTAVRPVTIDTGSGALAVPKDISKVGWWRDGATPGDATGTTLIAGHVDSAKRGAGAFYPLRSARRGTRIVVRTEDRRERTYRVTGVRTVRKEALPTGIFTRGGPKRLVLVTCGGPFDQQSGHYRDNVIVTAVPAA</sequence>
<dbReference type="InterPro" id="IPR005754">
    <property type="entry name" value="Sortase"/>
</dbReference>
<dbReference type="AlphaFoldDB" id="A0A2T4UCK3"/>
<dbReference type="CDD" id="cd05829">
    <property type="entry name" value="Sortase_F"/>
    <property type="match status" value="1"/>
</dbReference>
<accession>A0A2T4UCK3</accession>
<dbReference type="Proteomes" id="UP000240739">
    <property type="component" value="Unassembled WGS sequence"/>
</dbReference>